<accession>A0A8S5MUM0</accession>
<dbReference type="EMBL" id="BK014990">
    <property type="protein sequence ID" value="DAD85892.1"/>
    <property type="molecule type" value="Genomic_DNA"/>
</dbReference>
<proteinExistence type="predicted"/>
<protein>
    <submittedName>
        <fullName evidence="1">Uncharacterized protein</fullName>
    </submittedName>
</protein>
<sequence length="50" mass="5573">MSFCNTAPERRFKRILTDAALAFRAVTIPPGGVRLKGCFGQMKGEMTIRK</sequence>
<evidence type="ECO:0000313" key="1">
    <source>
        <dbReference type="EMBL" id="DAD85892.1"/>
    </source>
</evidence>
<organism evidence="1">
    <name type="scientific">Siphoviridae sp. ctGdK3</name>
    <dbReference type="NCBI Taxonomy" id="2826222"/>
    <lineage>
        <taxon>Viruses</taxon>
        <taxon>Duplodnaviria</taxon>
        <taxon>Heunggongvirae</taxon>
        <taxon>Uroviricota</taxon>
        <taxon>Caudoviricetes</taxon>
    </lineage>
</organism>
<reference evidence="1" key="1">
    <citation type="journal article" date="2021" name="Proc. Natl. Acad. Sci. U.S.A.">
        <title>A Catalog of Tens of Thousands of Viruses from Human Metagenomes Reveals Hidden Associations with Chronic Diseases.</title>
        <authorList>
            <person name="Tisza M.J."/>
            <person name="Buck C.B."/>
        </authorList>
    </citation>
    <scope>NUCLEOTIDE SEQUENCE</scope>
    <source>
        <strain evidence="1">CtGdK3</strain>
    </source>
</reference>
<name>A0A8S5MUM0_9CAUD</name>